<reference evidence="9 10" key="1">
    <citation type="submission" date="2019-10" db="EMBL/GenBank/DDBJ databases">
        <title>Comparative genomics of sulfur disproportionating microorganisms.</title>
        <authorList>
            <person name="Ward L.M."/>
            <person name="Bertran E."/>
            <person name="Johnston D."/>
        </authorList>
    </citation>
    <scope>NUCLEOTIDE SEQUENCE [LARGE SCALE GENOMIC DNA]</scope>
    <source>
        <strain evidence="9 10">DSM 14055</strain>
    </source>
</reference>
<evidence type="ECO:0000256" key="5">
    <source>
        <dbReference type="ARBA" id="ARBA00022989"/>
    </source>
</evidence>
<keyword evidence="4 7" id="KW-0812">Transmembrane</keyword>
<dbReference type="EMBL" id="WHYR01000034">
    <property type="protein sequence ID" value="MQL52958.1"/>
    <property type="molecule type" value="Genomic_DNA"/>
</dbReference>
<dbReference type="GO" id="GO:0005886">
    <property type="term" value="C:plasma membrane"/>
    <property type="evidence" value="ECO:0007669"/>
    <property type="project" value="UniProtKB-SubCell"/>
</dbReference>
<dbReference type="InterPro" id="IPR000620">
    <property type="entry name" value="EamA_dom"/>
</dbReference>
<feature type="domain" description="EamA" evidence="8">
    <location>
        <begin position="155"/>
        <end position="286"/>
    </location>
</feature>
<feature type="transmembrane region" description="Helical" evidence="7">
    <location>
        <begin position="246"/>
        <end position="264"/>
    </location>
</feature>
<feature type="transmembrane region" description="Helical" evidence="7">
    <location>
        <begin position="215"/>
        <end position="234"/>
    </location>
</feature>
<keyword evidence="3" id="KW-1003">Cell membrane</keyword>
<evidence type="ECO:0000259" key="8">
    <source>
        <dbReference type="Pfam" id="PF00892"/>
    </source>
</evidence>
<feature type="transmembrane region" description="Helical" evidence="7">
    <location>
        <begin position="69"/>
        <end position="90"/>
    </location>
</feature>
<gene>
    <name evidence="9" type="ORF">GFC01_11940</name>
</gene>
<feature type="transmembrane region" description="Helical" evidence="7">
    <location>
        <begin position="7"/>
        <end position="29"/>
    </location>
</feature>
<feature type="transmembrane region" description="Helical" evidence="7">
    <location>
        <begin position="270"/>
        <end position="289"/>
    </location>
</feature>
<dbReference type="PANTHER" id="PTHR32322">
    <property type="entry name" value="INNER MEMBRANE TRANSPORTER"/>
    <property type="match status" value="1"/>
</dbReference>
<keyword evidence="10" id="KW-1185">Reference proteome</keyword>
<dbReference type="InterPro" id="IPR050638">
    <property type="entry name" value="AA-Vitamin_Transporters"/>
</dbReference>
<dbReference type="SUPFAM" id="SSF103481">
    <property type="entry name" value="Multidrug resistance efflux transporter EmrE"/>
    <property type="match status" value="2"/>
</dbReference>
<protein>
    <submittedName>
        <fullName evidence="9">EamA family transporter</fullName>
    </submittedName>
</protein>
<sequence>MKGQWKGFFFVVGAAFMWGLAGNVAKYFFNQQVNAVDVVQMRLFFSFIFLFLYLVSTNRSLIPVARADIPHILIFSVCGVTAVQFTYLLAISKTNVATAIFLQYLAPVLVLGYGLLRRQEKLTAVNGSAILFSVLGGFLMVKGNPGGGLAVSPAGLAAGLSSALAFALYTLLGKKWLATYSPWALLLYGFGTGSLLFTFYRLPWLTFFRYSWEEWLFFIYIALFSSILPFGMYFKGLQYLTPIKTNLTSTLEPVVAAVLAYLLLGEILTPWQVAGCAFILGGVILIQLAGQTTAKKAISAEHISAAGS</sequence>
<comment type="subcellular location">
    <subcellularLocation>
        <location evidence="1">Cell membrane</location>
        <topology evidence="1">Multi-pass membrane protein</topology>
    </subcellularLocation>
</comment>
<evidence type="ECO:0000256" key="4">
    <source>
        <dbReference type="ARBA" id="ARBA00022692"/>
    </source>
</evidence>
<feature type="transmembrane region" description="Helical" evidence="7">
    <location>
        <begin position="183"/>
        <end position="203"/>
    </location>
</feature>
<evidence type="ECO:0000256" key="6">
    <source>
        <dbReference type="ARBA" id="ARBA00023136"/>
    </source>
</evidence>
<evidence type="ECO:0000313" key="9">
    <source>
        <dbReference type="EMBL" id="MQL52958.1"/>
    </source>
</evidence>
<dbReference type="AlphaFoldDB" id="A0A6N7IV04"/>
<dbReference type="PANTHER" id="PTHR32322:SF18">
    <property type="entry name" value="S-ADENOSYLMETHIONINE_S-ADENOSYLHOMOCYSTEINE TRANSPORTER"/>
    <property type="match status" value="1"/>
</dbReference>
<feature type="transmembrane region" description="Helical" evidence="7">
    <location>
        <begin position="147"/>
        <end position="171"/>
    </location>
</feature>
<evidence type="ECO:0000313" key="10">
    <source>
        <dbReference type="Proteomes" id="UP000441717"/>
    </source>
</evidence>
<feature type="transmembrane region" description="Helical" evidence="7">
    <location>
        <begin position="123"/>
        <end position="141"/>
    </location>
</feature>
<dbReference type="OrthoDB" id="9810818at2"/>
<dbReference type="RefSeq" id="WP_152947384.1">
    <property type="nucleotide sequence ID" value="NZ_WHYR01000034.1"/>
</dbReference>
<comment type="caution">
    <text evidence="9">The sequence shown here is derived from an EMBL/GenBank/DDBJ whole genome shotgun (WGS) entry which is preliminary data.</text>
</comment>
<dbReference type="InterPro" id="IPR037185">
    <property type="entry name" value="EmrE-like"/>
</dbReference>
<keyword evidence="6 7" id="KW-0472">Membrane</keyword>
<evidence type="ECO:0000256" key="2">
    <source>
        <dbReference type="ARBA" id="ARBA00007362"/>
    </source>
</evidence>
<proteinExistence type="inferred from homology"/>
<dbReference type="Pfam" id="PF00892">
    <property type="entry name" value="EamA"/>
    <property type="match status" value="2"/>
</dbReference>
<keyword evidence="5 7" id="KW-1133">Transmembrane helix</keyword>
<accession>A0A6N7IV04</accession>
<evidence type="ECO:0000256" key="7">
    <source>
        <dbReference type="SAM" id="Phobius"/>
    </source>
</evidence>
<feature type="transmembrane region" description="Helical" evidence="7">
    <location>
        <begin position="96"/>
        <end position="116"/>
    </location>
</feature>
<evidence type="ECO:0000256" key="1">
    <source>
        <dbReference type="ARBA" id="ARBA00004651"/>
    </source>
</evidence>
<comment type="similarity">
    <text evidence="2">Belongs to the EamA transporter family.</text>
</comment>
<organism evidence="9 10">
    <name type="scientific">Desulfofundulus thermobenzoicus</name>
    <dbReference type="NCBI Taxonomy" id="29376"/>
    <lineage>
        <taxon>Bacteria</taxon>
        <taxon>Bacillati</taxon>
        <taxon>Bacillota</taxon>
        <taxon>Clostridia</taxon>
        <taxon>Eubacteriales</taxon>
        <taxon>Peptococcaceae</taxon>
        <taxon>Desulfofundulus</taxon>
    </lineage>
</organism>
<dbReference type="Proteomes" id="UP000441717">
    <property type="component" value="Unassembled WGS sequence"/>
</dbReference>
<name>A0A6N7IV04_9FIRM</name>
<evidence type="ECO:0000256" key="3">
    <source>
        <dbReference type="ARBA" id="ARBA00022475"/>
    </source>
</evidence>
<feature type="transmembrane region" description="Helical" evidence="7">
    <location>
        <begin position="41"/>
        <end position="57"/>
    </location>
</feature>
<feature type="domain" description="EamA" evidence="8">
    <location>
        <begin position="6"/>
        <end position="141"/>
    </location>
</feature>